<evidence type="ECO:0000313" key="3">
    <source>
        <dbReference type="Proteomes" id="UP000516160"/>
    </source>
</evidence>
<keyword evidence="1" id="KW-1133">Transmembrane helix</keyword>
<accession>A0A7G9W884</accession>
<name>A0A7G9W884_ALKCA</name>
<evidence type="ECO:0000256" key="1">
    <source>
        <dbReference type="SAM" id="Phobius"/>
    </source>
</evidence>
<proteinExistence type="predicted"/>
<keyword evidence="3" id="KW-1185">Reference proteome</keyword>
<feature type="transmembrane region" description="Helical" evidence="1">
    <location>
        <begin position="26"/>
        <end position="45"/>
    </location>
</feature>
<dbReference type="AlphaFoldDB" id="A0A7G9W884"/>
<evidence type="ECO:0000313" key="2">
    <source>
        <dbReference type="EMBL" id="QNO14896.1"/>
    </source>
</evidence>
<organism evidence="2 3">
    <name type="scientific">Alkalicella caledoniensis</name>
    <dbReference type="NCBI Taxonomy" id="2731377"/>
    <lineage>
        <taxon>Bacteria</taxon>
        <taxon>Bacillati</taxon>
        <taxon>Bacillota</taxon>
        <taxon>Clostridia</taxon>
        <taxon>Eubacteriales</taxon>
        <taxon>Proteinivoracaceae</taxon>
        <taxon>Alkalicella</taxon>
    </lineage>
</organism>
<keyword evidence="1" id="KW-0472">Membrane</keyword>
<reference evidence="2 3" key="1">
    <citation type="submission" date="2020-07" db="EMBL/GenBank/DDBJ databases">
        <title>Alkalicella. sp. LB2 genome.</title>
        <authorList>
            <person name="Postec A."/>
            <person name="Quemeneur M."/>
        </authorList>
    </citation>
    <scope>NUCLEOTIDE SEQUENCE [LARGE SCALE GENOMIC DNA]</scope>
    <source>
        <strain evidence="2 3">LB2</strain>
    </source>
</reference>
<dbReference type="Proteomes" id="UP000516160">
    <property type="component" value="Chromosome"/>
</dbReference>
<dbReference type="EMBL" id="CP058559">
    <property type="protein sequence ID" value="QNO14896.1"/>
    <property type="molecule type" value="Genomic_DNA"/>
</dbReference>
<dbReference type="KEGG" id="acae:HYG86_08980"/>
<keyword evidence="1" id="KW-0812">Transmembrane</keyword>
<dbReference type="RefSeq" id="WP_213168983.1">
    <property type="nucleotide sequence ID" value="NZ_CP058559.1"/>
</dbReference>
<sequence>MEQKIPVVTLEPILTNEGIYYAKVRVVPWSLSFAPTIYKGGVFLFTKKRREKYGK</sequence>
<protein>
    <submittedName>
        <fullName evidence="2">Uncharacterized protein</fullName>
    </submittedName>
</protein>
<gene>
    <name evidence="2" type="ORF">HYG86_08980</name>
</gene>